<dbReference type="Pfam" id="PF00561">
    <property type="entry name" value="Abhydrolase_1"/>
    <property type="match status" value="1"/>
</dbReference>
<gene>
    <name evidence="3" type="ORF">FKR81_23190</name>
</gene>
<dbReference type="InterPro" id="IPR050471">
    <property type="entry name" value="AB_hydrolase"/>
</dbReference>
<reference evidence="3 4" key="1">
    <citation type="submission" date="2019-07" db="EMBL/GenBank/DDBJ databases">
        <title>Lentzea xizangensis sp. nov., isolated from Qinghai-Tibetan Plateau Soils.</title>
        <authorList>
            <person name="Huang J."/>
        </authorList>
    </citation>
    <scope>NUCLEOTIDE SEQUENCE [LARGE SCALE GENOMIC DNA]</scope>
    <source>
        <strain evidence="3 4">FXJ1.1311</strain>
    </source>
</reference>
<dbReference type="AlphaFoldDB" id="A0A563EQ92"/>
<feature type="domain" description="AB hydrolase-1" evidence="2">
    <location>
        <begin position="26"/>
        <end position="256"/>
    </location>
</feature>
<dbReference type="RefSeq" id="WP_146354314.1">
    <property type="nucleotide sequence ID" value="NZ_VOBR01000015.1"/>
</dbReference>
<dbReference type="InterPro" id="IPR029058">
    <property type="entry name" value="AB_hydrolase_fold"/>
</dbReference>
<organism evidence="3 4">
    <name type="scientific">Lentzea tibetensis</name>
    <dbReference type="NCBI Taxonomy" id="2591470"/>
    <lineage>
        <taxon>Bacteria</taxon>
        <taxon>Bacillati</taxon>
        <taxon>Actinomycetota</taxon>
        <taxon>Actinomycetes</taxon>
        <taxon>Pseudonocardiales</taxon>
        <taxon>Pseudonocardiaceae</taxon>
        <taxon>Lentzea</taxon>
    </lineage>
</organism>
<dbReference type="GO" id="GO:0004806">
    <property type="term" value="F:triacylglycerol lipase activity"/>
    <property type="evidence" value="ECO:0007669"/>
    <property type="project" value="TreeGrafter"/>
</dbReference>
<name>A0A563EQ92_9PSEU</name>
<dbReference type="SUPFAM" id="SSF53474">
    <property type="entry name" value="alpha/beta-Hydrolases"/>
    <property type="match status" value="1"/>
</dbReference>
<keyword evidence="4" id="KW-1185">Reference proteome</keyword>
<keyword evidence="3" id="KW-0378">Hydrolase</keyword>
<evidence type="ECO:0000313" key="3">
    <source>
        <dbReference type="EMBL" id="TWP49459.1"/>
    </source>
</evidence>
<dbReference type="EMBL" id="VOBR01000015">
    <property type="protein sequence ID" value="TWP49459.1"/>
    <property type="molecule type" value="Genomic_DNA"/>
</dbReference>
<evidence type="ECO:0000259" key="2">
    <source>
        <dbReference type="Pfam" id="PF00561"/>
    </source>
</evidence>
<dbReference type="GO" id="GO:0046503">
    <property type="term" value="P:glycerolipid catabolic process"/>
    <property type="evidence" value="ECO:0007669"/>
    <property type="project" value="TreeGrafter"/>
</dbReference>
<comment type="caution">
    <text evidence="3">The sequence shown here is derived from an EMBL/GenBank/DDBJ whole genome shotgun (WGS) entry which is preliminary data.</text>
</comment>
<feature type="region of interest" description="Disordered" evidence="1">
    <location>
        <begin position="270"/>
        <end position="298"/>
    </location>
</feature>
<protein>
    <submittedName>
        <fullName evidence="3">Alpha/beta fold hydrolase</fullName>
    </submittedName>
</protein>
<evidence type="ECO:0000313" key="4">
    <source>
        <dbReference type="Proteomes" id="UP000316639"/>
    </source>
</evidence>
<dbReference type="PRINTS" id="PR00111">
    <property type="entry name" value="ABHYDROLASE"/>
</dbReference>
<dbReference type="Gene3D" id="3.40.50.1820">
    <property type="entry name" value="alpha/beta hydrolase"/>
    <property type="match status" value="1"/>
</dbReference>
<dbReference type="InterPro" id="IPR000073">
    <property type="entry name" value="AB_hydrolase_1"/>
</dbReference>
<accession>A0A563EQ92</accession>
<dbReference type="PANTHER" id="PTHR43433:SF5">
    <property type="entry name" value="AB HYDROLASE-1 DOMAIN-CONTAINING PROTEIN"/>
    <property type="match status" value="1"/>
</dbReference>
<dbReference type="Proteomes" id="UP000316639">
    <property type="component" value="Unassembled WGS sequence"/>
</dbReference>
<dbReference type="PANTHER" id="PTHR43433">
    <property type="entry name" value="HYDROLASE, ALPHA/BETA FOLD FAMILY PROTEIN"/>
    <property type="match status" value="1"/>
</dbReference>
<sequence length="313" mass="34335">MNAFHGPRWVHGTCLNVDVQPGEGTPLLLCNGIGANLELLQPVVDDLRARPGRRIPVIRFDMPGAGGSPATRLPRRMPRLARMLADLVTDLGYDEVDVLGISWGGALAQEFAYRNPSLCRRVVLCATSMGMVMIPARPSVLLTLASPLRYFGPRHMHETGRRIYGGGFGSDPGFAARFAMHTRAPDPVGYYWQIAASVGWTSVHYLPRLPQRVLLVASDDDPIIPTVNAHLMARLLRHGRVHIVRGGGHLALLTHADEVVPLIHDFLTDGERRAEPPPVPPEPRDPRTGPPDGDNPVVLMTDIRIPHRQGDIL</sequence>
<proteinExistence type="predicted"/>
<dbReference type="OrthoDB" id="7958481at2"/>
<evidence type="ECO:0000256" key="1">
    <source>
        <dbReference type="SAM" id="MobiDB-lite"/>
    </source>
</evidence>